<dbReference type="GeneID" id="108007798"/>
<feature type="compositionally biased region" description="Polar residues" evidence="6">
    <location>
        <begin position="41"/>
        <end position="58"/>
    </location>
</feature>
<gene>
    <name evidence="8" type="primary">Kebab</name>
</gene>
<dbReference type="GO" id="GO:0000775">
    <property type="term" value="C:chromosome, centromeric region"/>
    <property type="evidence" value="ECO:0007669"/>
    <property type="project" value="UniProtKB-SubCell"/>
</dbReference>
<evidence type="ECO:0000256" key="1">
    <source>
        <dbReference type="ARBA" id="ARBA00004584"/>
    </source>
</evidence>
<reference evidence="7" key="1">
    <citation type="submission" date="2025-05" db="UniProtKB">
        <authorList>
            <consortium name="RefSeq"/>
        </authorList>
    </citation>
    <scope>NUCLEOTIDE SEQUENCE [LARGE SCALE GENOMIC DNA]</scope>
</reference>
<dbReference type="Gene3D" id="1.10.418.30">
    <property type="entry name" value="Ncd80 complex, Ncd80 subunit"/>
    <property type="match status" value="1"/>
</dbReference>
<protein>
    <submittedName>
        <fullName evidence="8">Kinetochore and Eb1-associated basic protein</fullName>
    </submittedName>
</protein>
<accession>A0AB39Z2B8</accession>
<evidence type="ECO:0000256" key="6">
    <source>
        <dbReference type="SAM" id="MobiDB-lite"/>
    </source>
</evidence>
<feature type="coiled-coil region" evidence="5">
    <location>
        <begin position="405"/>
        <end position="464"/>
    </location>
</feature>
<keyword evidence="7" id="KW-1185">Reference proteome</keyword>
<dbReference type="Proteomes" id="UP001652628">
    <property type="component" value="Chromosome 2L"/>
</dbReference>
<evidence type="ECO:0000256" key="4">
    <source>
        <dbReference type="ARBA" id="ARBA00023328"/>
    </source>
</evidence>
<keyword evidence="3 5" id="KW-0175">Coiled coil</keyword>
<evidence type="ECO:0000313" key="7">
    <source>
        <dbReference type="Proteomes" id="UP001652628"/>
    </source>
</evidence>
<evidence type="ECO:0000256" key="2">
    <source>
        <dbReference type="ARBA" id="ARBA00022454"/>
    </source>
</evidence>
<keyword evidence="2" id="KW-0158">Chromosome</keyword>
<name>A0AB39Z2B8_DROSZ</name>
<dbReference type="AlphaFoldDB" id="A0AB39Z2B8"/>
<dbReference type="RefSeq" id="XP_016927046.3">
    <property type="nucleotide sequence ID" value="XM_017071557.4"/>
</dbReference>
<evidence type="ECO:0000256" key="3">
    <source>
        <dbReference type="ARBA" id="ARBA00023054"/>
    </source>
</evidence>
<keyword evidence="4" id="KW-0137">Centromere</keyword>
<feature type="region of interest" description="Disordered" evidence="6">
    <location>
        <begin position="27"/>
        <end position="69"/>
    </location>
</feature>
<sequence>MNSMAKSPDVRVPGFCTPLRSKELLERHRSSRCTPKRGYLTPQNGQSTKPSTSQNASIPSIFITDGDTGLERPNQLLQRLERSINRSSSASRIPSKNAFLSTQNRQRVLERPKNIEFRWSKKAITFSEPRPLRSKELLGDLKSLHKVTSATKGTSQSNLKNPDLLKTREKRCTLIPSSEPQPIRPKVILERERQEAINNRLVLASIDRPRTKPPTTSFSSSKLLVPQIGFSYPKDPKSLHTSSKATKLTNSKRKLDFHTELGKDSLRLKLDKMAKEWQKKSEYQLCQFISDFLKQLVRLLPFNGVQFSKDCFVEQTMEALQQLQYSKKVNKSWLRTPNTPEAMGHVPEILNFLLDIVENRKGEGMCMFPIVSEEKAIPNHREEAKELREPKVEPASVAYNTTNDILSLEQKLNNLKIEREELNSCQENTISTNDMDRVMDRVGNRDLARLLDAQEENLHKLQLHRLRLQEFSELVNLAKLKLKRCQKGNKESIEAFNEQIQDLADSLIFRNRHISCLTQLHLALNPTIEEIHERMEQLQRLYEDNYLNLLQIKILPPQGNLQAN</sequence>
<dbReference type="InterPro" id="IPR038273">
    <property type="entry name" value="Ndc80_sf"/>
</dbReference>
<comment type="subcellular location">
    <subcellularLocation>
        <location evidence="1">Chromosome</location>
        <location evidence="1">Centromere</location>
    </subcellularLocation>
</comment>
<reference evidence="8" key="2">
    <citation type="submission" date="2025-08" db="UniProtKB">
        <authorList>
            <consortium name="RefSeq"/>
        </authorList>
    </citation>
    <scope>IDENTIFICATION</scope>
</reference>
<proteinExistence type="predicted"/>
<organism evidence="7 8">
    <name type="scientific">Drosophila suzukii</name>
    <name type="common">Spotted-wing drosophila fruit fly</name>
    <dbReference type="NCBI Taxonomy" id="28584"/>
    <lineage>
        <taxon>Eukaryota</taxon>
        <taxon>Metazoa</taxon>
        <taxon>Ecdysozoa</taxon>
        <taxon>Arthropoda</taxon>
        <taxon>Hexapoda</taxon>
        <taxon>Insecta</taxon>
        <taxon>Pterygota</taxon>
        <taxon>Neoptera</taxon>
        <taxon>Endopterygota</taxon>
        <taxon>Diptera</taxon>
        <taxon>Brachycera</taxon>
        <taxon>Muscomorpha</taxon>
        <taxon>Ephydroidea</taxon>
        <taxon>Drosophilidae</taxon>
        <taxon>Drosophila</taxon>
        <taxon>Sophophora</taxon>
    </lineage>
</organism>
<evidence type="ECO:0000313" key="8">
    <source>
        <dbReference type="RefSeq" id="XP_016927046.3"/>
    </source>
</evidence>
<evidence type="ECO:0000256" key="5">
    <source>
        <dbReference type="SAM" id="Coils"/>
    </source>
</evidence>